<comment type="caution">
    <text evidence="11">The sequence shown here is derived from an EMBL/GenBank/DDBJ whole genome shotgun (WGS) entry which is preliminary data.</text>
</comment>
<dbReference type="Gene3D" id="3.50.30.30">
    <property type="match status" value="1"/>
</dbReference>
<dbReference type="Proteomes" id="UP001152795">
    <property type="component" value="Unassembled WGS sequence"/>
</dbReference>
<evidence type="ECO:0000256" key="6">
    <source>
        <dbReference type="ARBA" id="ARBA00022989"/>
    </source>
</evidence>
<evidence type="ECO:0000256" key="4">
    <source>
        <dbReference type="ARBA" id="ARBA00022771"/>
    </source>
</evidence>
<reference evidence="11" key="1">
    <citation type="submission" date="2020-04" db="EMBL/GenBank/DDBJ databases">
        <authorList>
            <person name="Alioto T."/>
            <person name="Alioto T."/>
            <person name="Gomez Garrido J."/>
        </authorList>
    </citation>
    <scope>NUCLEOTIDE SEQUENCE</scope>
    <source>
        <strain evidence="11">A484AB</strain>
    </source>
</reference>
<dbReference type="GO" id="GO:0008270">
    <property type="term" value="F:zinc ion binding"/>
    <property type="evidence" value="ECO:0007669"/>
    <property type="project" value="UniProtKB-KW"/>
</dbReference>
<keyword evidence="2 9" id="KW-0812">Transmembrane</keyword>
<evidence type="ECO:0000313" key="12">
    <source>
        <dbReference type="Proteomes" id="UP001152795"/>
    </source>
</evidence>
<dbReference type="Gene3D" id="3.30.40.10">
    <property type="entry name" value="Zinc/RING finger domain, C3HC4 (zinc finger)"/>
    <property type="match status" value="1"/>
</dbReference>
<dbReference type="EMBL" id="CACRXK020000253">
    <property type="protein sequence ID" value="CAB3980055.1"/>
    <property type="molecule type" value="Genomic_DNA"/>
</dbReference>
<feature type="compositionally biased region" description="Polar residues" evidence="8">
    <location>
        <begin position="281"/>
        <end position="299"/>
    </location>
</feature>
<dbReference type="PROSITE" id="PS50089">
    <property type="entry name" value="ZF_RING_2"/>
    <property type="match status" value="1"/>
</dbReference>
<keyword evidence="11" id="KW-0436">Ligase</keyword>
<sequence>MDSFIVLFGLSFIFLQIGYGKSEISVQWHNYTFGPCDDEEGQFGYSYLGTFKGMIYVANPSEACRPVDPPFPKSGQNYFLLVDDGGCSYYDKLKNAQNAGYSVAIVRSLTSNSLITMKGSRIDILGLYVGKNTGEVLQKYNVSTNAVASIHVDLKFNFEIYLIPLLIIIGICFMLMLLFLGVKYWRARLHERRSRLTPANLKKIPTRKFKEGDDYDLCAICLEDYKLGEKLRVLPCHHAYHSKCVDPWLTNGKKTCPVCKQPVEKHESKDGPPTSAHVDANETTPLLSENPPSTSHQATDIISTAELV</sequence>
<keyword evidence="5" id="KW-0862">Zinc</keyword>
<evidence type="ECO:0000256" key="8">
    <source>
        <dbReference type="SAM" id="MobiDB-lite"/>
    </source>
</evidence>
<keyword evidence="12" id="KW-1185">Reference proteome</keyword>
<dbReference type="PANTHER" id="PTHR45931">
    <property type="entry name" value="SI:CH211-59O9.10"/>
    <property type="match status" value="1"/>
</dbReference>
<keyword evidence="4" id="KW-0863">Zinc-finger</keyword>
<dbReference type="GO" id="GO:0016020">
    <property type="term" value="C:membrane"/>
    <property type="evidence" value="ECO:0007669"/>
    <property type="project" value="UniProtKB-SubCell"/>
</dbReference>
<evidence type="ECO:0000256" key="10">
    <source>
        <dbReference type="SAM" id="SignalP"/>
    </source>
</evidence>
<evidence type="ECO:0000256" key="2">
    <source>
        <dbReference type="ARBA" id="ARBA00022692"/>
    </source>
</evidence>
<feature type="chain" id="PRO_5043703026" evidence="10">
    <location>
        <begin position="21"/>
        <end position="308"/>
    </location>
</feature>
<feature type="region of interest" description="Disordered" evidence="8">
    <location>
        <begin position="263"/>
        <end position="299"/>
    </location>
</feature>
<evidence type="ECO:0000313" key="11">
    <source>
        <dbReference type="EMBL" id="CAB3980055.1"/>
    </source>
</evidence>
<dbReference type="GO" id="GO:0016874">
    <property type="term" value="F:ligase activity"/>
    <property type="evidence" value="ECO:0007669"/>
    <property type="project" value="UniProtKB-KW"/>
</dbReference>
<accession>A0A7D9DCQ7</accession>
<keyword evidence="3" id="KW-0479">Metal-binding</keyword>
<feature type="signal peptide" evidence="10">
    <location>
        <begin position="1"/>
        <end position="20"/>
    </location>
</feature>
<dbReference type="GO" id="GO:0005634">
    <property type="term" value="C:nucleus"/>
    <property type="evidence" value="ECO:0007669"/>
    <property type="project" value="TreeGrafter"/>
</dbReference>
<evidence type="ECO:0000256" key="9">
    <source>
        <dbReference type="SAM" id="Phobius"/>
    </source>
</evidence>
<evidence type="ECO:0000256" key="1">
    <source>
        <dbReference type="ARBA" id="ARBA00004370"/>
    </source>
</evidence>
<protein>
    <submittedName>
        <fullName evidence="11">E3 ubiquitin- ligase RNF13</fullName>
    </submittedName>
</protein>
<organism evidence="11 12">
    <name type="scientific">Paramuricea clavata</name>
    <name type="common">Red gorgonian</name>
    <name type="synonym">Violescent sea-whip</name>
    <dbReference type="NCBI Taxonomy" id="317549"/>
    <lineage>
        <taxon>Eukaryota</taxon>
        <taxon>Metazoa</taxon>
        <taxon>Cnidaria</taxon>
        <taxon>Anthozoa</taxon>
        <taxon>Octocorallia</taxon>
        <taxon>Malacalcyonacea</taxon>
        <taxon>Plexauridae</taxon>
        <taxon>Paramuricea</taxon>
    </lineage>
</organism>
<dbReference type="FunFam" id="3.30.40.10:FF:000824">
    <property type="entry name" value="E3 ubiquitin-protein ligase RNF13"/>
    <property type="match status" value="1"/>
</dbReference>
<dbReference type="AlphaFoldDB" id="A0A7D9DCQ7"/>
<proteinExistence type="predicted"/>
<name>A0A7D9DCQ7_PARCT</name>
<dbReference type="GO" id="GO:0006511">
    <property type="term" value="P:ubiquitin-dependent protein catabolic process"/>
    <property type="evidence" value="ECO:0007669"/>
    <property type="project" value="TreeGrafter"/>
</dbReference>
<dbReference type="Pfam" id="PF13639">
    <property type="entry name" value="zf-RING_2"/>
    <property type="match status" value="1"/>
</dbReference>
<evidence type="ECO:0000256" key="7">
    <source>
        <dbReference type="ARBA" id="ARBA00023136"/>
    </source>
</evidence>
<dbReference type="Pfam" id="PF02225">
    <property type="entry name" value="PA"/>
    <property type="match status" value="1"/>
</dbReference>
<comment type="subcellular location">
    <subcellularLocation>
        <location evidence="1">Membrane</location>
    </subcellularLocation>
</comment>
<gene>
    <name evidence="11" type="ORF">PACLA_8A075530</name>
</gene>
<dbReference type="InterPro" id="IPR001841">
    <property type="entry name" value="Znf_RING"/>
</dbReference>
<evidence type="ECO:0000256" key="5">
    <source>
        <dbReference type="ARBA" id="ARBA00022833"/>
    </source>
</evidence>
<dbReference type="InterPro" id="IPR013083">
    <property type="entry name" value="Znf_RING/FYVE/PHD"/>
</dbReference>
<keyword evidence="7 9" id="KW-0472">Membrane</keyword>
<evidence type="ECO:0000256" key="3">
    <source>
        <dbReference type="ARBA" id="ARBA00022723"/>
    </source>
</evidence>
<keyword evidence="6 9" id="KW-1133">Transmembrane helix</keyword>
<dbReference type="InterPro" id="IPR051834">
    <property type="entry name" value="RING_finger_E3_ligase"/>
</dbReference>
<feature type="transmembrane region" description="Helical" evidence="9">
    <location>
        <begin position="161"/>
        <end position="185"/>
    </location>
</feature>
<dbReference type="InterPro" id="IPR003137">
    <property type="entry name" value="PA_domain"/>
</dbReference>
<dbReference type="OrthoDB" id="8062037at2759"/>
<dbReference type="SMART" id="SM00184">
    <property type="entry name" value="RING"/>
    <property type="match status" value="1"/>
</dbReference>
<dbReference type="GO" id="GO:0061630">
    <property type="term" value="F:ubiquitin protein ligase activity"/>
    <property type="evidence" value="ECO:0007669"/>
    <property type="project" value="TreeGrafter"/>
</dbReference>
<dbReference type="SUPFAM" id="SSF57850">
    <property type="entry name" value="RING/U-box"/>
    <property type="match status" value="1"/>
</dbReference>
<dbReference type="PANTHER" id="PTHR45931:SF20">
    <property type="entry name" value="RING-TYPE E3 UBIQUITIN TRANSFERASE"/>
    <property type="match status" value="1"/>
</dbReference>
<keyword evidence="10" id="KW-0732">Signal</keyword>